<dbReference type="GO" id="GO:0051726">
    <property type="term" value="P:regulation of cell cycle"/>
    <property type="evidence" value="ECO:0007669"/>
    <property type="project" value="InterPro"/>
</dbReference>
<dbReference type="PANTHER" id="PTHR46528">
    <property type="entry name" value="PROTEIN SON"/>
    <property type="match status" value="1"/>
</dbReference>
<evidence type="ECO:0000256" key="2">
    <source>
        <dbReference type="SAM" id="MobiDB-lite"/>
    </source>
</evidence>
<feature type="region of interest" description="Disordered" evidence="2">
    <location>
        <begin position="316"/>
        <end position="345"/>
    </location>
</feature>
<evidence type="ECO:0000313" key="6">
    <source>
        <dbReference type="Proteomes" id="UP000494206"/>
    </source>
</evidence>
<dbReference type="InterPro" id="IPR000467">
    <property type="entry name" value="G_patch_dom"/>
</dbReference>
<keyword evidence="6" id="KW-1185">Reference proteome</keyword>
<dbReference type="PANTHER" id="PTHR46528:SF1">
    <property type="entry name" value="PROTEIN SON"/>
    <property type="match status" value="1"/>
</dbReference>
<reference evidence="5 6" key="1">
    <citation type="submission" date="2020-04" db="EMBL/GenBank/DDBJ databases">
        <authorList>
            <person name="Laetsch R D."/>
            <person name="Stevens L."/>
            <person name="Kumar S."/>
            <person name="Blaxter L. M."/>
        </authorList>
    </citation>
    <scope>NUCLEOTIDE SEQUENCE [LARGE SCALE GENOMIC DNA]</scope>
</reference>
<feature type="domain" description="G-patch" evidence="4">
    <location>
        <begin position="590"/>
        <end position="636"/>
    </location>
</feature>
<evidence type="ECO:0000313" key="5">
    <source>
        <dbReference type="EMBL" id="CAB3410617.1"/>
    </source>
</evidence>
<dbReference type="Proteomes" id="UP000494206">
    <property type="component" value="Unassembled WGS sequence"/>
</dbReference>
<feature type="compositionally biased region" description="Acidic residues" evidence="2">
    <location>
        <begin position="246"/>
        <end position="257"/>
    </location>
</feature>
<evidence type="ECO:0008006" key="7">
    <source>
        <dbReference type="Google" id="ProtNLM"/>
    </source>
</evidence>
<dbReference type="GO" id="GO:0003723">
    <property type="term" value="F:RNA binding"/>
    <property type="evidence" value="ECO:0007669"/>
    <property type="project" value="UniProtKB-UniRule"/>
</dbReference>
<dbReference type="Gene3D" id="3.30.160.20">
    <property type="match status" value="1"/>
</dbReference>
<evidence type="ECO:0000256" key="1">
    <source>
        <dbReference type="PROSITE-ProRule" id="PRU00266"/>
    </source>
</evidence>
<feature type="region of interest" description="Disordered" evidence="2">
    <location>
        <begin position="15"/>
        <end position="132"/>
    </location>
</feature>
<name>A0A8S1FDI7_9PELO</name>
<dbReference type="InterPro" id="IPR014720">
    <property type="entry name" value="dsRBD_dom"/>
</dbReference>
<dbReference type="SMART" id="SM00443">
    <property type="entry name" value="G_patch"/>
    <property type="match status" value="1"/>
</dbReference>
<keyword evidence="1" id="KW-0694">RNA-binding</keyword>
<evidence type="ECO:0000259" key="3">
    <source>
        <dbReference type="PROSITE" id="PS50137"/>
    </source>
</evidence>
<dbReference type="PROSITE" id="PS50174">
    <property type="entry name" value="G_PATCH"/>
    <property type="match status" value="1"/>
</dbReference>
<proteinExistence type="predicted"/>
<evidence type="ECO:0000259" key="4">
    <source>
        <dbReference type="PROSITE" id="PS50174"/>
    </source>
</evidence>
<dbReference type="Pfam" id="PF00035">
    <property type="entry name" value="dsrm"/>
    <property type="match status" value="1"/>
</dbReference>
<accession>A0A8S1FDI7</accession>
<dbReference type="EMBL" id="CADEPM010000011">
    <property type="protein sequence ID" value="CAB3410617.1"/>
    <property type="molecule type" value="Genomic_DNA"/>
</dbReference>
<feature type="compositionally biased region" description="Basic residues" evidence="2">
    <location>
        <begin position="38"/>
        <end position="84"/>
    </location>
</feature>
<dbReference type="SUPFAM" id="SSF54768">
    <property type="entry name" value="dsRNA-binding domain-like"/>
    <property type="match status" value="1"/>
</dbReference>
<comment type="caution">
    <text evidence="5">The sequence shown here is derived from an EMBL/GenBank/DDBJ whole genome shotgun (WGS) entry which is preliminary data.</text>
</comment>
<dbReference type="Pfam" id="PF01585">
    <property type="entry name" value="G-patch"/>
    <property type="match status" value="1"/>
</dbReference>
<feature type="compositionally biased region" description="Acidic residues" evidence="2">
    <location>
        <begin position="265"/>
        <end position="278"/>
    </location>
</feature>
<feature type="compositionally biased region" description="Basic and acidic residues" evidence="2">
    <location>
        <begin position="221"/>
        <end position="245"/>
    </location>
</feature>
<dbReference type="InterPro" id="IPR032922">
    <property type="entry name" value="SON"/>
</dbReference>
<feature type="region of interest" description="Disordered" evidence="2">
    <location>
        <begin position="154"/>
        <end position="180"/>
    </location>
</feature>
<feature type="region of interest" description="Disordered" evidence="2">
    <location>
        <begin position="210"/>
        <end position="282"/>
    </location>
</feature>
<feature type="compositionally biased region" description="Basic and acidic residues" evidence="2">
    <location>
        <begin position="161"/>
        <end position="180"/>
    </location>
</feature>
<dbReference type="OrthoDB" id="786951at2759"/>
<dbReference type="AlphaFoldDB" id="A0A8S1FDI7"/>
<gene>
    <name evidence="5" type="ORF">CBOVIS_LOCUS12120</name>
</gene>
<organism evidence="5 6">
    <name type="scientific">Caenorhabditis bovis</name>
    <dbReference type="NCBI Taxonomy" id="2654633"/>
    <lineage>
        <taxon>Eukaryota</taxon>
        <taxon>Metazoa</taxon>
        <taxon>Ecdysozoa</taxon>
        <taxon>Nematoda</taxon>
        <taxon>Chromadorea</taxon>
        <taxon>Rhabditida</taxon>
        <taxon>Rhabditina</taxon>
        <taxon>Rhabditomorpha</taxon>
        <taxon>Rhabditoidea</taxon>
        <taxon>Rhabditidae</taxon>
        <taxon>Peloderinae</taxon>
        <taxon>Caenorhabditis</taxon>
    </lineage>
</organism>
<dbReference type="GO" id="GO:0048024">
    <property type="term" value="P:regulation of mRNA splicing, via spliceosome"/>
    <property type="evidence" value="ECO:0007669"/>
    <property type="project" value="TreeGrafter"/>
</dbReference>
<dbReference type="PROSITE" id="PS50137">
    <property type="entry name" value="DS_RBD"/>
    <property type="match status" value="1"/>
</dbReference>
<feature type="compositionally biased region" description="Basic and acidic residues" evidence="2">
    <location>
        <begin position="316"/>
        <end position="329"/>
    </location>
</feature>
<dbReference type="SMART" id="SM00358">
    <property type="entry name" value="DSRM"/>
    <property type="match status" value="1"/>
</dbReference>
<sequence length="739" mass="82915">MSKSDAIVADLLNEVKGSEQPFIVEKLAAASEPENKEKPHKKSHKHKKSGKKKKKKKSKKEHKSPSRKRRRSRSPKKHRKKRRSSSSSSSSSDSEFDEERERRKNRKAKSSDDVPSDPNQEPNDDDDLPLGADYSTKLLKKDVKMEINIKTVLPECSKSTETVKEEEVDKETKGNCAAKEEEDVKNVWIRKRNFGDFRENPTRSVDIRANAVDLRALPVETRGRGQEIPDDDRRREADDEHHHEADDEASPEIDDVVEVDRMIDDGADQENGEDGADLDGDRGIAKKNRMCAMNSTSDRKGATVDDFVTYCKRIQKRQEREKRREKGEDVSSDESEETIQYKHPYALPKNDPIRINIVTAASASLAQKAITAGEEKELDPTQLHQLFPVSSGAIHKENTEWTPVIKDDVVPMSCTDVQKKHVALTSVEIEKCRVNGLPPPPVPTQFLSSILPPPPPPPKFLPEPAAALAHRPPSPPALPPVLYVPPKEKFIMKDPNDIKFPAPNDIRETLKMRADAQKRLATNPNDFDAHRDLREANEKIEAWAALKSLPGEYTGTTGLKLLTPEQLQPENPKYHAWVKKDLFKNAPPAIGGVGLKLLEKMGWQPGQGLGRDAAGSLEPLTLDVKSDRRGLMAEEEMSIKQRNKLRPETVDLSTKNPVSLLMEYCAKRKFASPSFVCEEHGADNTKSFLWTVTVNNVQYRPLTGSRQKKEGKAIAAQVALMYMNIIPRDPNLVPTSAIL</sequence>
<protein>
    <recommendedName>
        <fullName evidence="7">Protein SON</fullName>
    </recommendedName>
</protein>
<feature type="domain" description="DRBM" evidence="3">
    <location>
        <begin position="656"/>
        <end position="725"/>
    </location>
</feature>